<dbReference type="InterPro" id="IPR055933">
    <property type="entry name" value="DUF7511"/>
</dbReference>
<dbReference type="AlphaFoldDB" id="A0ABD5SQH5"/>
<dbReference type="Proteomes" id="UP001596383">
    <property type="component" value="Unassembled WGS sequence"/>
</dbReference>
<dbReference type="Pfam" id="PF24351">
    <property type="entry name" value="DUF7511"/>
    <property type="match status" value="1"/>
</dbReference>
<organism evidence="3 4">
    <name type="scientific">Natrinema soli</name>
    <dbReference type="NCBI Taxonomy" id="1930624"/>
    <lineage>
        <taxon>Archaea</taxon>
        <taxon>Methanobacteriati</taxon>
        <taxon>Methanobacteriota</taxon>
        <taxon>Stenosarchaea group</taxon>
        <taxon>Halobacteria</taxon>
        <taxon>Halobacteriales</taxon>
        <taxon>Natrialbaceae</taxon>
        <taxon>Natrinema</taxon>
    </lineage>
</organism>
<gene>
    <name evidence="3" type="ORF">ACFQE6_13510</name>
</gene>
<sequence>MTKPEAPVPDEVQSGATPLELLSDDERVWTAVPADASGDERVSKWLDIEDEVLCDLEKWR</sequence>
<dbReference type="RefSeq" id="WP_273738954.1">
    <property type="nucleotide sequence ID" value="NZ_JAQIVI010000207.1"/>
</dbReference>
<proteinExistence type="predicted"/>
<evidence type="ECO:0000313" key="4">
    <source>
        <dbReference type="Proteomes" id="UP001596383"/>
    </source>
</evidence>
<evidence type="ECO:0000313" key="3">
    <source>
        <dbReference type="EMBL" id="MFC6765966.1"/>
    </source>
</evidence>
<feature type="region of interest" description="Disordered" evidence="1">
    <location>
        <begin position="1"/>
        <end position="20"/>
    </location>
</feature>
<feature type="domain" description="DUF7511" evidence="2">
    <location>
        <begin position="24"/>
        <end position="60"/>
    </location>
</feature>
<dbReference type="EMBL" id="JBHSWV010000207">
    <property type="protein sequence ID" value="MFC6765966.1"/>
    <property type="molecule type" value="Genomic_DNA"/>
</dbReference>
<accession>A0ABD5SQH5</accession>
<name>A0ABD5SQH5_9EURY</name>
<evidence type="ECO:0000256" key="1">
    <source>
        <dbReference type="SAM" id="MobiDB-lite"/>
    </source>
</evidence>
<evidence type="ECO:0000259" key="2">
    <source>
        <dbReference type="Pfam" id="PF24351"/>
    </source>
</evidence>
<keyword evidence="4" id="KW-1185">Reference proteome</keyword>
<reference evidence="3 4" key="1">
    <citation type="journal article" date="2019" name="Int. J. Syst. Evol. Microbiol.">
        <title>The Global Catalogue of Microorganisms (GCM) 10K type strain sequencing project: providing services to taxonomists for standard genome sequencing and annotation.</title>
        <authorList>
            <consortium name="The Broad Institute Genomics Platform"/>
            <consortium name="The Broad Institute Genome Sequencing Center for Infectious Disease"/>
            <person name="Wu L."/>
            <person name="Ma J."/>
        </authorList>
    </citation>
    <scope>NUCLEOTIDE SEQUENCE [LARGE SCALE GENOMIC DNA]</scope>
    <source>
        <strain evidence="3 4">LMG 29247</strain>
    </source>
</reference>
<comment type="caution">
    <text evidence="3">The sequence shown here is derived from an EMBL/GenBank/DDBJ whole genome shotgun (WGS) entry which is preliminary data.</text>
</comment>
<protein>
    <recommendedName>
        <fullName evidence="2">DUF7511 domain-containing protein</fullName>
    </recommendedName>
</protein>